<proteinExistence type="predicted"/>
<evidence type="ECO:0000259" key="1">
    <source>
        <dbReference type="PROSITE" id="PS50181"/>
    </source>
</evidence>
<dbReference type="CDD" id="cd22157">
    <property type="entry name" value="F-box_AtFBW1-like"/>
    <property type="match status" value="1"/>
</dbReference>
<dbReference type="PANTHER" id="PTHR31672">
    <property type="entry name" value="BNACNNG10540D PROTEIN"/>
    <property type="match status" value="1"/>
</dbReference>
<dbReference type="PaxDb" id="4097-A0A1S4B9H9"/>
<dbReference type="InterPro" id="IPR036047">
    <property type="entry name" value="F-box-like_dom_sf"/>
</dbReference>
<dbReference type="InterPro" id="IPR017451">
    <property type="entry name" value="F-box-assoc_interact_dom"/>
</dbReference>
<gene>
    <name evidence="3 4 5" type="primary">LOC107805908</name>
</gene>
<dbReference type="SUPFAM" id="SSF50965">
    <property type="entry name" value="Galactose oxidase, central domain"/>
    <property type="match status" value="1"/>
</dbReference>
<dbReference type="SUPFAM" id="SSF81383">
    <property type="entry name" value="F-box domain"/>
    <property type="match status" value="1"/>
</dbReference>
<reference evidence="3 4" key="2">
    <citation type="submission" date="2025-04" db="UniProtKB">
        <authorList>
            <consortium name="RefSeq"/>
        </authorList>
    </citation>
    <scope>IDENTIFICATION</scope>
</reference>
<keyword evidence="2" id="KW-1185">Reference proteome</keyword>
<dbReference type="GeneID" id="107805908"/>
<evidence type="ECO:0000313" key="2">
    <source>
        <dbReference type="Proteomes" id="UP000790787"/>
    </source>
</evidence>
<sequence>MANSNAAAKIPEEIIYDIFTRLPAKSIGQFRCVSKQWCSLLSEPKFIKTHLTLHSHKHLVDKLIVAGHFLHTITFTHDVQGEIDVISRKLDFQQLSDHWVSVDGSCNGLVLAIRREDAKYLINPTTLKYHKIPNFDLALPVSDSCSMYGFGYDVVTDDYKVVALSYYDIDEPDIVDTFVDIYSVRKGLWKRLGSSPYDHSLTDPASGVLVNGALHWLAKISDHPCVLVAFDLSDETFLEVPVPPTDYNYSFFELVALRGRLCMFTRSIDTITICLMEDYGVNMSWTVFRLTVPSLHDSLCTPLCSMTDDDIIMEVDEKLVVYNMKEDDLWDMAVDVRSDMNTARTFIESLVCPSFGNGTED</sequence>
<protein>
    <submittedName>
        <fullName evidence="3 4">F-box/kelch-repeat protein At3g06240</fullName>
    </submittedName>
</protein>
<dbReference type="Gene3D" id="1.20.1280.50">
    <property type="match status" value="1"/>
</dbReference>
<dbReference type="RefSeq" id="XP_016485494.1">
    <property type="nucleotide sequence ID" value="XM_016630008.1"/>
</dbReference>
<dbReference type="KEGG" id="nta:107805908"/>
<dbReference type="PROSITE" id="PS50181">
    <property type="entry name" value="FBOX"/>
    <property type="match status" value="1"/>
</dbReference>
<dbReference type="SMART" id="SM00256">
    <property type="entry name" value="FBOX"/>
    <property type="match status" value="1"/>
</dbReference>
<dbReference type="OrthoDB" id="591557at2759"/>
<organism evidence="5">
    <name type="scientific">Nicotiana tabacum</name>
    <name type="common">Common tobacco</name>
    <dbReference type="NCBI Taxonomy" id="4097"/>
    <lineage>
        <taxon>Eukaryota</taxon>
        <taxon>Viridiplantae</taxon>
        <taxon>Streptophyta</taxon>
        <taxon>Embryophyta</taxon>
        <taxon>Tracheophyta</taxon>
        <taxon>Spermatophyta</taxon>
        <taxon>Magnoliopsida</taxon>
        <taxon>eudicotyledons</taxon>
        <taxon>Gunneridae</taxon>
        <taxon>Pentapetalae</taxon>
        <taxon>asterids</taxon>
        <taxon>lamiids</taxon>
        <taxon>Solanales</taxon>
        <taxon>Solanaceae</taxon>
        <taxon>Nicotianoideae</taxon>
        <taxon>Nicotianeae</taxon>
        <taxon>Nicotiana</taxon>
    </lineage>
</organism>
<reference key="1">
    <citation type="journal article" date="2014" name="Nat. Commun.">
        <title>The tobacco genome sequence and its comparison with those of tomato and potato.</title>
        <authorList>
            <person name="Sierro N."/>
            <person name="Battey J.N."/>
            <person name="Ouadi S."/>
            <person name="Bakaher N."/>
            <person name="Bovet L."/>
            <person name="Willig A."/>
            <person name="Goepfert S."/>
            <person name="Peitsch M.C."/>
            <person name="Ivanov N.V."/>
        </authorList>
    </citation>
    <scope>NUCLEOTIDE SEQUENCE [LARGE SCALE GENOMIC DNA]</scope>
    <source>
        <strain>cv. TN90</strain>
    </source>
</reference>
<dbReference type="RefSeq" id="XP_016485497.1">
    <property type="nucleotide sequence ID" value="XM_016630011.1"/>
</dbReference>
<dbReference type="Pfam" id="PF07734">
    <property type="entry name" value="FBA_1"/>
    <property type="match status" value="1"/>
</dbReference>
<evidence type="ECO:0000313" key="4">
    <source>
        <dbReference type="RefSeq" id="XP_016485495.1"/>
    </source>
</evidence>
<evidence type="ECO:0000313" key="5">
    <source>
        <dbReference type="RefSeq" id="XP_016485497.1"/>
    </source>
</evidence>
<dbReference type="RefSeq" id="XP_016485495.1">
    <property type="nucleotide sequence ID" value="XM_016630009.1"/>
</dbReference>
<dbReference type="STRING" id="4097.A0A1S4B9H9"/>
<dbReference type="AlphaFoldDB" id="A0A1S4B9H9"/>
<dbReference type="InterPro" id="IPR006527">
    <property type="entry name" value="F-box-assoc_dom_typ1"/>
</dbReference>
<name>A0A1S4B9H9_TOBAC</name>
<dbReference type="PANTHER" id="PTHR31672:SF13">
    <property type="entry name" value="F-BOX PROTEIN CPR30-LIKE"/>
    <property type="match status" value="1"/>
</dbReference>
<dbReference type="NCBIfam" id="TIGR01640">
    <property type="entry name" value="F_box_assoc_1"/>
    <property type="match status" value="1"/>
</dbReference>
<dbReference type="InterPro" id="IPR011043">
    <property type="entry name" value="Gal_Oxase/kelch_b-propeller"/>
</dbReference>
<accession>A0A1S4B9H9</accession>
<dbReference type="Pfam" id="PF00646">
    <property type="entry name" value="F-box"/>
    <property type="match status" value="1"/>
</dbReference>
<evidence type="ECO:0000313" key="3">
    <source>
        <dbReference type="RefSeq" id="XP_016485494.1"/>
    </source>
</evidence>
<dbReference type="InterPro" id="IPR001810">
    <property type="entry name" value="F-box_dom"/>
</dbReference>
<dbReference type="InterPro" id="IPR050796">
    <property type="entry name" value="SCF_F-box_component"/>
</dbReference>
<dbReference type="OMA" id="HDSLCTP"/>
<dbReference type="Proteomes" id="UP000790787">
    <property type="component" value="Chromosome 14"/>
</dbReference>
<feature type="domain" description="F-box" evidence="1">
    <location>
        <begin position="4"/>
        <end position="50"/>
    </location>
</feature>